<keyword evidence="3 4" id="KW-0443">Lipid metabolism</keyword>
<comment type="caution">
    <text evidence="6">The sequence shown here is derived from an EMBL/GenBank/DDBJ whole genome shotgun (WGS) entry which is preliminary data.</text>
</comment>
<dbReference type="AlphaFoldDB" id="A0A369J4D0"/>
<dbReference type="InterPro" id="IPR016035">
    <property type="entry name" value="Acyl_Trfase/lysoPLipase"/>
</dbReference>
<accession>A0A369J4D0</accession>
<dbReference type="Pfam" id="PF01734">
    <property type="entry name" value="Patatin"/>
    <property type="match status" value="1"/>
</dbReference>
<organism evidence="6 7">
    <name type="scientific">Hypsizygus marmoreus</name>
    <name type="common">White beech mushroom</name>
    <name type="synonym">Agaricus marmoreus</name>
    <dbReference type="NCBI Taxonomy" id="39966"/>
    <lineage>
        <taxon>Eukaryota</taxon>
        <taxon>Fungi</taxon>
        <taxon>Dikarya</taxon>
        <taxon>Basidiomycota</taxon>
        <taxon>Agaricomycotina</taxon>
        <taxon>Agaricomycetes</taxon>
        <taxon>Agaricomycetidae</taxon>
        <taxon>Agaricales</taxon>
        <taxon>Tricholomatineae</taxon>
        <taxon>Lyophyllaceae</taxon>
        <taxon>Hypsizygus</taxon>
    </lineage>
</organism>
<evidence type="ECO:0000313" key="7">
    <source>
        <dbReference type="Proteomes" id="UP000076154"/>
    </source>
</evidence>
<evidence type="ECO:0000259" key="5">
    <source>
        <dbReference type="PROSITE" id="PS51635"/>
    </source>
</evidence>
<name>A0A369J4D0_HYPMA</name>
<sequence length="354" mass="39331">MEDNLDSQSHGLRLLALDGGGIRGLSELVILQEIMHRIKHAENLDSTPRPCEYFDLIGGTSTGGLIAIMLGRLGMSVEEAIGAYARFAKGVFTKKKWRTQDGTFKATALERSIKEIVKSRLGDPEERMRSPHQVGTSCKAFVCAVSALHIGKPTLFRSYDVRENQSYNCKIWEAARATSAAPTFFKRIYIGDEGLKEEFVDAGLGCNNPVAQVFREAKLVFGEEHRLACIVSIGTGHARTIGLQKPDAFQRMLPLGLINVLQGIATDCEKVAEEFEEQFKAEPDVFFRFNVQQGLQEVSLAEWEKLAEVATHTKQYVAQTVVGRNINKVTDILRKSPRLLVMSEDLVNDGSDLR</sequence>
<proteinExistence type="predicted"/>
<dbReference type="GO" id="GO:0016042">
    <property type="term" value="P:lipid catabolic process"/>
    <property type="evidence" value="ECO:0007669"/>
    <property type="project" value="UniProtKB-UniRule"/>
</dbReference>
<feature type="short sequence motif" description="GXGXXG" evidence="4">
    <location>
        <begin position="19"/>
        <end position="24"/>
    </location>
</feature>
<evidence type="ECO:0000256" key="1">
    <source>
        <dbReference type="ARBA" id="ARBA00022801"/>
    </source>
</evidence>
<dbReference type="InParanoid" id="A0A369J4D0"/>
<dbReference type="GO" id="GO:0046486">
    <property type="term" value="P:glycerolipid metabolic process"/>
    <property type="evidence" value="ECO:0007669"/>
    <property type="project" value="UniProtKB-ARBA"/>
</dbReference>
<feature type="active site" description="Nucleophile" evidence="4">
    <location>
        <position position="61"/>
    </location>
</feature>
<dbReference type="Proteomes" id="UP000076154">
    <property type="component" value="Unassembled WGS sequence"/>
</dbReference>
<reference evidence="6" key="1">
    <citation type="submission" date="2018-04" db="EMBL/GenBank/DDBJ databases">
        <title>Whole genome sequencing of Hypsizygus marmoreus.</title>
        <authorList>
            <person name="Choi I.-G."/>
            <person name="Min B."/>
            <person name="Kim J.-G."/>
            <person name="Kim S."/>
            <person name="Oh Y.-L."/>
            <person name="Kong W.-S."/>
            <person name="Park H."/>
            <person name="Jeong J."/>
            <person name="Song E.-S."/>
        </authorList>
    </citation>
    <scope>NUCLEOTIDE SEQUENCE [LARGE SCALE GENOMIC DNA]</scope>
    <source>
        <strain evidence="6">51987-8</strain>
    </source>
</reference>
<dbReference type="InterPro" id="IPR002641">
    <property type="entry name" value="PNPLA_dom"/>
</dbReference>
<evidence type="ECO:0000313" key="6">
    <source>
        <dbReference type="EMBL" id="RDB16828.1"/>
    </source>
</evidence>
<protein>
    <submittedName>
        <fullName evidence="6">Calcium-independent phospholipase A2-gamma</fullName>
    </submittedName>
</protein>
<feature type="active site" description="Proton acceptor" evidence="4">
    <location>
        <position position="201"/>
    </location>
</feature>
<dbReference type="PANTHER" id="PTHR24185:SF1">
    <property type="entry name" value="CALCIUM-INDEPENDENT PHOSPHOLIPASE A2-GAMMA"/>
    <property type="match status" value="1"/>
</dbReference>
<keyword evidence="2 4" id="KW-0442">Lipid degradation</keyword>
<dbReference type="GO" id="GO:0047499">
    <property type="term" value="F:calcium-independent phospholipase A2 activity"/>
    <property type="evidence" value="ECO:0007669"/>
    <property type="project" value="TreeGrafter"/>
</dbReference>
<feature type="domain" description="PNPLA" evidence="5">
    <location>
        <begin position="15"/>
        <end position="214"/>
    </location>
</feature>
<evidence type="ECO:0000256" key="4">
    <source>
        <dbReference type="PROSITE-ProRule" id="PRU01161"/>
    </source>
</evidence>
<feature type="short sequence motif" description="GXSXG" evidence="4">
    <location>
        <begin position="59"/>
        <end position="63"/>
    </location>
</feature>
<dbReference type="OrthoDB" id="630895at2759"/>
<comment type="caution">
    <text evidence="4">Lacks conserved residue(s) required for the propagation of feature annotation.</text>
</comment>
<dbReference type="CDD" id="cd07216">
    <property type="entry name" value="Pat17_PNPLA8_PNPLA9_like3"/>
    <property type="match status" value="1"/>
</dbReference>
<dbReference type="STRING" id="39966.A0A369J4D0"/>
<evidence type="ECO:0000256" key="2">
    <source>
        <dbReference type="ARBA" id="ARBA00022963"/>
    </source>
</evidence>
<keyword evidence="7" id="KW-1185">Reference proteome</keyword>
<dbReference type="EMBL" id="LUEZ02000122">
    <property type="protein sequence ID" value="RDB16828.1"/>
    <property type="molecule type" value="Genomic_DNA"/>
</dbReference>
<keyword evidence="1 4" id="KW-0378">Hydrolase</keyword>
<dbReference type="GO" id="GO:0016020">
    <property type="term" value="C:membrane"/>
    <property type="evidence" value="ECO:0007669"/>
    <property type="project" value="TreeGrafter"/>
</dbReference>
<evidence type="ECO:0000256" key="3">
    <source>
        <dbReference type="ARBA" id="ARBA00023098"/>
    </source>
</evidence>
<gene>
    <name evidence="6" type="primary">Pnpla8</name>
    <name evidence="6" type="ORF">Hypma_002355</name>
</gene>
<dbReference type="GO" id="GO:0019369">
    <property type="term" value="P:arachidonate metabolic process"/>
    <property type="evidence" value="ECO:0007669"/>
    <property type="project" value="TreeGrafter"/>
</dbReference>
<dbReference type="PANTHER" id="PTHR24185">
    <property type="entry name" value="CALCIUM-INDEPENDENT PHOSPHOLIPASE A2-GAMMA"/>
    <property type="match status" value="1"/>
</dbReference>
<dbReference type="PROSITE" id="PS51635">
    <property type="entry name" value="PNPLA"/>
    <property type="match status" value="1"/>
</dbReference>
<dbReference type="Gene3D" id="3.40.1090.10">
    <property type="entry name" value="Cytosolic phospholipase A2 catalytic domain"/>
    <property type="match status" value="1"/>
</dbReference>
<dbReference type="SUPFAM" id="SSF52151">
    <property type="entry name" value="FabD/lysophospholipase-like"/>
    <property type="match status" value="1"/>
</dbReference>